<dbReference type="EMBL" id="CP007035">
    <property type="protein sequence ID" value="AHF17249.1"/>
    <property type="molecule type" value="Genomic_DNA"/>
</dbReference>
<reference evidence="1 2" key="1">
    <citation type="submission" date="2013-12" db="EMBL/GenBank/DDBJ databases">
        <authorList>
            <consortium name="DOE Joint Genome Institute"/>
            <person name="Eisen J."/>
            <person name="Huntemann M."/>
            <person name="Han J."/>
            <person name="Chen A."/>
            <person name="Kyrpides N."/>
            <person name="Mavromatis K."/>
            <person name="Markowitz V."/>
            <person name="Palaniappan K."/>
            <person name="Ivanova N."/>
            <person name="Schaumberg A."/>
            <person name="Pati A."/>
            <person name="Liolios K."/>
            <person name="Nordberg H.P."/>
            <person name="Cantor M.N."/>
            <person name="Hua S.X."/>
            <person name="Woyke T."/>
        </authorList>
    </citation>
    <scope>NUCLEOTIDE SEQUENCE [LARGE SCALE GENOMIC DNA]</scope>
    <source>
        <strain evidence="2">DSM 19437</strain>
    </source>
</reference>
<accession>W0F730</accession>
<keyword evidence="2" id="KW-1185">Reference proteome</keyword>
<dbReference type="KEGG" id="nso:NIASO_04565"/>
<evidence type="ECO:0000313" key="2">
    <source>
        <dbReference type="Proteomes" id="UP000003586"/>
    </source>
</evidence>
<dbReference type="STRING" id="929713.NIASO_04565"/>
<gene>
    <name evidence="1" type="ORF">NIASO_04565</name>
</gene>
<name>W0F730_9BACT</name>
<dbReference type="Proteomes" id="UP000003586">
    <property type="component" value="Chromosome"/>
</dbReference>
<organism evidence="1 2">
    <name type="scientific">Niabella soli DSM 19437</name>
    <dbReference type="NCBI Taxonomy" id="929713"/>
    <lineage>
        <taxon>Bacteria</taxon>
        <taxon>Pseudomonadati</taxon>
        <taxon>Bacteroidota</taxon>
        <taxon>Chitinophagia</taxon>
        <taxon>Chitinophagales</taxon>
        <taxon>Chitinophagaceae</taxon>
        <taxon>Niabella</taxon>
    </lineage>
</organism>
<sequence>MYACLKNNGSSSIIALLGFGLQDCSLTSAHRPPPISRFWREDIRLSGAARQRWNYYQQVLKLQNLLKNIFGREV</sequence>
<evidence type="ECO:0000313" key="1">
    <source>
        <dbReference type="EMBL" id="AHF17249.1"/>
    </source>
</evidence>
<dbReference type="HOGENOM" id="CLU_2684119_0_0_10"/>
<dbReference type="AlphaFoldDB" id="W0F730"/>
<proteinExistence type="predicted"/>
<protein>
    <submittedName>
        <fullName evidence="1">Uncharacterized protein</fullName>
    </submittedName>
</protein>